<feature type="compositionally biased region" description="Basic and acidic residues" evidence="2">
    <location>
        <begin position="27"/>
        <end position="44"/>
    </location>
</feature>
<evidence type="ECO:0000313" key="5">
    <source>
        <dbReference type="Proteomes" id="UP000886653"/>
    </source>
</evidence>
<feature type="domain" description="G-patch" evidence="3">
    <location>
        <begin position="281"/>
        <end position="327"/>
    </location>
</feature>
<dbReference type="PANTHER" id="PTHR23329:SF1">
    <property type="entry name" value="TUFTELIN-INTERACTING PROTEIN 11"/>
    <property type="match status" value="1"/>
</dbReference>
<name>A0A9P6T756_9BASI</name>
<comment type="caution">
    <text evidence="4">The sequence shown here is derived from an EMBL/GenBank/DDBJ whole genome shotgun (WGS) entry which is preliminary data.</text>
</comment>
<feature type="region of interest" description="Disordered" evidence="2">
    <location>
        <begin position="1"/>
        <end position="72"/>
    </location>
</feature>
<dbReference type="InterPro" id="IPR045211">
    <property type="entry name" value="TFP11/STIP/Ntr1"/>
</dbReference>
<dbReference type="OrthoDB" id="4822at2759"/>
<feature type="region of interest" description="Disordered" evidence="2">
    <location>
        <begin position="248"/>
        <end position="281"/>
    </location>
</feature>
<dbReference type="Proteomes" id="UP000886653">
    <property type="component" value="Unassembled WGS sequence"/>
</dbReference>
<keyword evidence="5" id="KW-1185">Reference proteome</keyword>
<dbReference type="PANTHER" id="PTHR23329">
    <property type="entry name" value="TUFTELIN-INTERACTING PROTEIN 11-RELATED"/>
    <property type="match status" value="1"/>
</dbReference>
<feature type="region of interest" description="Disordered" evidence="2">
    <location>
        <begin position="318"/>
        <end position="365"/>
    </location>
</feature>
<reference evidence="4" key="1">
    <citation type="submission" date="2013-11" db="EMBL/GenBank/DDBJ databases">
        <title>Genome sequence of the fusiform rust pathogen reveals effectors for host alternation and coevolution with pine.</title>
        <authorList>
            <consortium name="DOE Joint Genome Institute"/>
            <person name="Smith K."/>
            <person name="Pendleton A."/>
            <person name="Kubisiak T."/>
            <person name="Anderson C."/>
            <person name="Salamov A."/>
            <person name="Aerts A."/>
            <person name="Riley R."/>
            <person name="Clum A."/>
            <person name="Lindquist E."/>
            <person name="Ence D."/>
            <person name="Campbell M."/>
            <person name="Kronenberg Z."/>
            <person name="Feau N."/>
            <person name="Dhillon B."/>
            <person name="Hamelin R."/>
            <person name="Burleigh J."/>
            <person name="Smith J."/>
            <person name="Yandell M."/>
            <person name="Nelson C."/>
            <person name="Grigoriev I."/>
            <person name="Davis J."/>
        </authorList>
    </citation>
    <scope>NUCLEOTIDE SEQUENCE</scope>
    <source>
        <strain evidence="4">G11</strain>
    </source>
</reference>
<dbReference type="Pfam" id="PF01585">
    <property type="entry name" value="G-patch"/>
    <property type="match status" value="1"/>
</dbReference>
<dbReference type="PROSITE" id="PS50174">
    <property type="entry name" value="G_PATCH"/>
    <property type="match status" value="1"/>
</dbReference>
<dbReference type="InterPro" id="IPR000467">
    <property type="entry name" value="G_patch_dom"/>
</dbReference>
<dbReference type="EMBL" id="MU167376">
    <property type="protein sequence ID" value="KAG0141682.1"/>
    <property type="molecule type" value="Genomic_DNA"/>
</dbReference>
<gene>
    <name evidence="4" type="ORF">CROQUDRAFT_673981</name>
</gene>
<organism evidence="4 5">
    <name type="scientific">Cronartium quercuum f. sp. fusiforme G11</name>
    <dbReference type="NCBI Taxonomy" id="708437"/>
    <lineage>
        <taxon>Eukaryota</taxon>
        <taxon>Fungi</taxon>
        <taxon>Dikarya</taxon>
        <taxon>Basidiomycota</taxon>
        <taxon>Pucciniomycotina</taxon>
        <taxon>Pucciniomycetes</taxon>
        <taxon>Pucciniales</taxon>
        <taxon>Coleosporiaceae</taxon>
        <taxon>Cronartium</taxon>
    </lineage>
</organism>
<evidence type="ECO:0000313" key="4">
    <source>
        <dbReference type="EMBL" id="KAG0141682.1"/>
    </source>
</evidence>
<dbReference type="GO" id="GO:0000390">
    <property type="term" value="P:spliceosomal complex disassembly"/>
    <property type="evidence" value="ECO:0007669"/>
    <property type="project" value="InterPro"/>
</dbReference>
<feature type="compositionally biased region" description="Low complexity" evidence="2">
    <location>
        <begin position="178"/>
        <end position="192"/>
    </location>
</feature>
<evidence type="ECO:0000256" key="1">
    <source>
        <dbReference type="ARBA" id="ARBA00010900"/>
    </source>
</evidence>
<feature type="compositionally biased region" description="Polar residues" evidence="2">
    <location>
        <begin position="89"/>
        <end position="99"/>
    </location>
</feature>
<comment type="similarity">
    <text evidence="1">Belongs to the TFP11/STIP family.</text>
</comment>
<sequence>MGKKRNALMDESDLDSSPNDSSDEETFQDRDLEAENELFRDPYQSKKSKKRRKNGKVDALYGIFGNDDDEIYNRPAKVDKSLHKAQIFVPSTSKNSLEIGTSKGGDQDEKSENQSINDDSTSSSGDSYTSDSDNEENETAAQHDDGVEIDVQEDQSQQNFAPGPQANNGRHGLGARSGLGSTSNSNLSASNNDFRAMLGSGSMANSFQRAGLGSKDLGSDLSTSIPDQANDVQAVNDDLSSLPRRSFLGARASEPTQPVVPKKPLSRAEQQHFAKLASSKQSSMGLKMLEKMGWKSGTGLGAKGEGIVTPLESKVRPKGMGLSYEGFEERTKQAKEEDRRNGKIIEDEDDSNSKKNDRSKKGTKLVREAWKAKAKSTKKSKVVHRTYEEIINELADESGNAGLDAGLGEIIDLTGRKLPSLSTTLLHHSRGPTEESKEQRLPELMHNLNLICDMAKGNLINLAKEGTAIKRKQEQLVRDKAKSTEIMKIKEQKLKNMKKIMTISSKTKATYLNILNVIQEDTKSDEICGMLEQFDESFNELLEFFQDDKRAEYDALNLDEIVVCALAPILRRAWRDWDVLLYPHLSVAELKRFKKCFRLEDSTTNSTAHYNDEMYSNQLHRDHEKPMGHTNESRKMTAYESLIWNDWVPKIRSTVNTWSPSDSEPMIELYVKWKPLLPQFVRDNLLDQLIVPKLLSSIASWDFRERQPISAETDERHSCWFPLHLFIFPWLEHIGSYRGDLLLQEVKLKLATWLKAWKFIGSESGEKEKIMIQDLLVWKQDVFKRRDWDKLVLKNLIPNLAGYLKSQLIINPKQQDLKPFQLLLRWSVVITHQDILNQLYSEFFVKWLETLWIWLVAGTGNSDQIGQWYNWWKSVFPEHLNTQVPAIQLGFARGLELMNQARSLSSLGFDLRSKLERPDLSTRPLIEVSQPNTQRHSSSNKKSRTNVSRQAGFEEVTFKSIVEEEATKLNLFLIPLGKSLESNGMSLYRVSRQYQSKHKNSGLIIYIEDDVVFVKSNSEDGKGGIEWEPMAVDEMLTKASGLSSYD</sequence>
<dbReference type="GO" id="GO:0071008">
    <property type="term" value="C:U2-type post-mRNA release spliceosomal complex"/>
    <property type="evidence" value="ECO:0007669"/>
    <property type="project" value="TreeGrafter"/>
</dbReference>
<evidence type="ECO:0000256" key="2">
    <source>
        <dbReference type="SAM" id="MobiDB-lite"/>
    </source>
</evidence>
<dbReference type="AlphaFoldDB" id="A0A9P6T756"/>
<evidence type="ECO:0000259" key="3">
    <source>
        <dbReference type="PROSITE" id="PS50174"/>
    </source>
</evidence>
<feature type="region of interest" description="Disordered" evidence="2">
    <location>
        <begin position="87"/>
        <end position="199"/>
    </location>
</feature>
<protein>
    <recommendedName>
        <fullName evidence="3">G-patch domain-containing protein</fullName>
    </recommendedName>
</protein>
<feature type="compositionally biased region" description="Low complexity" evidence="2">
    <location>
        <begin position="118"/>
        <end position="131"/>
    </location>
</feature>
<dbReference type="GO" id="GO:0003676">
    <property type="term" value="F:nucleic acid binding"/>
    <property type="evidence" value="ECO:0007669"/>
    <property type="project" value="InterPro"/>
</dbReference>
<feature type="region of interest" description="Disordered" evidence="2">
    <location>
        <begin position="926"/>
        <end position="947"/>
    </location>
</feature>
<accession>A0A9P6T756</accession>
<dbReference type="Pfam" id="PF07842">
    <property type="entry name" value="GCFC"/>
    <property type="match status" value="1"/>
</dbReference>
<feature type="compositionally biased region" description="Basic and acidic residues" evidence="2">
    <location>
        <begin position="327"/>
        <end position="365"/>
    </location>
</feature>
<dbReference type="InterPro" id="IPR022783">
    <property type="entry name" value="GCFC_dom"/>
</dbReference>
<proteinExistence type="inferred from homology"/>
<dbReference type="SMART" id="SM00443">
    <property type="entry name" value="G_patch"/>
    <property type="match status" value="1"/>
</dbReference>
<feature type="compositionally biased region" description="Polar residues" evidence="2">
    <location>
        <begin position="154"/>
        <end position="168"/>
    </location>
</feature>